<dbReference type="InterPro" id="IPR006171">
    <property type="entry name" value="TOPRIM_dom"/>
</dbReference>
<keyword evidence="3 7" id="KW-0863">Zinc-finger</keyword>
<dbReference type="RefSeq" id="WP_164363405.1">
    <property type="nucleotide sequence ID" value="NZ_CP066776.1"/>
</dbReference>
<dbReference type="Proteomes" id="UP000475117">
    <property type="component" value="Chromosome"/>
</dbReference>
<evidence type="ECO:0000313" key="8">
    <source>
        <dbReference type="EMBL" id="QQL44019.1"/>
    </source>
</evidence>
<dbReference type="EMBL" id="CP066776">
    <property type="protein sequence ID" value="QQL44019.1"/>
    <property type="molecule type" value="Genomic_DNA"/>
</dbReference>
<evidence type="ECO:0000256" key="1">
    <source>
        <dbReference type="ARBA" id="ARBA00022723"/>
    </source>
</evidence>
<evidence type="ECO:0000256" key="7">
    <source>
        <dbReference type="HAMAP-Rule" id="MF_00017"/>
    </source>
</evidence>
<dbReference type="GO" id="GO:0006310">
    <property type="term" value="P:DNA recombination"/>
    <property type="evidence" value="ECO:0007669"/>
    <property type="project" value="UniProtKB-UniRule"/>
</dbReference>
<protein>
    <recommendedName>
        <fullName evidence="7">Recombination protein RecR</fullName>
    </recommendedName>
</protein>
<dbReference type="Gene3D" id="6.10.250.240">
    <property type="match status" value="1"/>
</dbReference>
<keyword evidence="6 7" id="KW-0234">DNA repair</keyword>
<dbReference type="HAMAP" id="MF_00017">
    <property type="entry name" value="RecR"/>
    <property type="match status" value="1"/>
</dbReference>
<dbReference type="PROSITE" id="PS50880">
    <property type="entry name" value="TOPRIM"/>
    <property type="match status" value="1"/>
</dbReference>
<dbReference type="GO" id="GO:0003677">
    <property type="term" value="F:DNA binding"/>
    <property type="evidence" value="ECO:0007669"/>
    <property type="project" value="UniProtKB-UniRule"/>
</dbReference>
<dbReference type="CDD" id="cd01025">
    <property type="entry name" value="TOPRIM_recR"/>
    <property type="match status" value="1"/>
</dbReference>
<dbReference type="Gene3D" id="3.40.1360.10">
    <property type="match status" value="1"/>
</dbReference>
<feature type="zinc finger region" description="C4-type" evidence="7">
    <location>
        <begin position="59"/>
        <end position="74"/>
    </location>
</feature>
<keyword evidence="1 7" id="KW-0479">Metal-binding</keyword>
<dbReference type="GO" id="GO:0008270">
    <property type="term" value="F:zinc ion binding"/>
    <property type="evidence" value="ECO:0007669"/>
    <property type="project" value="UniProtKB-KW"/>
</dbReference>
<dbReference type="GO" id="GO:0006281">
    <property type="term" value="P:DNA repair"/>
    <property type="evidence" value="ECO:0007669"/>
    <property type="project" value="UniProtKB-UniRule"/>
</dbReference>
<dbReference type="InterPro" id="IPR034137">
    <property type="entry name" value="TOPRIM_RecR"/>
</dbReference>
<keyword evidence="9" id="KW-1185">Reference proteome</keyword>
<dbReference type="SUPFAM" id="SSF111304">
    <property type="entry name" value="Recombination protein RecR"/>
    <property type="match status" value="1"/>
</dbReference>
<proteinExistence type="inferred from homology"/>
<sequence>MAIDFPDSVRELVTRLKKLPGVGPRSAERIAVWLINQRSGEAGLLSGALAKVDQAVSLCRRCGFFMDEGACAACAAADRDRTVMCVVAQPTDVLSIERTGQFKGRYHVLGGTLSPLDNVTPEDLNIDELCRRCGEGSDVTEVVLALGSDVEGEATSHYLVERLVRDGLQVTRLAHGLPAGGGIDHADPLTLMRAFTDRRSV</sequence>
<comment type="function">
    <text evidence="7">May play a role in DNA repair. It seems to be involved in an RecBC-independent recombinational process of DNA repair. It may act with RecF and RecO.</text>
</comment>
<dbReference type="Pfam" id="PF21176">
    <property type="entry name" value="RecR_HhH"/>
    <property type="match status" value="1"/>
</dbReference>
<comment type="similarity">
    <text evidence="7">Belongs to the RecR family.</text>
</comment>
<dbReference type="PANTHER" id="PTHR30446">
    <property type="entry name" value="RECOMBINATION PROTEIN RECR"/>
    <property type="match status" value="1"/>
</dbReference>
<dbReference type="Pfam" id="PF13662">
    <property type="entry name" value="Toprim_4"/>
    <property type="match status" value="1"/>
</dbReference>
<organism evidence="8 9">
    <name type="scientific">Sulfuriroseicoccus oceanibius</name>
    <dbReference type="NCBI Taxonomy" id="2707525"/>
    <lineage>
        <taxon>Bacteria</taxon>
        <taxon>Pseudomonadati</taxon>
        <taxon>Verrucomicrobiota</taxon>
        <taxon>Verrucomicrobiia</taxon>
        <taxon>Verrucomicrobiales</taxon>
        <taxon>Verrucomicrobiaceae</taxon>
        <taxon>Sulfuriroseicoccus</taxon>
    </lineage>
</organism>
<dbReference type="InterPro" id="IPR023627">
    <property type="entry name" value="Rcmb_RecR"/>
</dbReference>
<dbReference type="SMART" id="SM00493">
    <property type="entry name" value="TOPRIM"/>
    <property type="match status" value="1"/>
</dbReference>
<dbReference type="InterPro" id="IPR000093">
    <property type="entry name" value="DNA_Rcmb_RecR"/>
</dbReference>
<dbReference type="NCBIfam" id="TIGR00615">
    <property type="entry name" value="recR"/>
    <property type="match status" value="1"/>
</dbReference>
<keyword evidence="4 7" id="KW-0862">Zinc</keyword>
<dbReference type="Gene3D" id="1.10.8.420">
    <property type="entry name" value="RecR Domain 1"/>
    <property type="match status" value="1"/>
</dbReference>
<accession>A0A6B3LB13</accession>
<evidence type="ECO:0000256" key="3">
    <source>
        <dbReference type="ARBA" id="ARBA00022771"/>
    </source>
</evidence>
<evidence type="ECO:0000313" key="9">
    <source>
        <dbReference type="Proteomes" id="UP000475117"/>
    </source>
</evidence>
<evidence type="ECO:0000256" key="4">
    <source>
        <dbReference type="ARBA" id="ARBA00022833"/>
    </source>
</evidence>
<gene>
    <name evidence="7 8" type="primary">recR</name>
    <name evidence="8" type="ORF">G3M56_008940</name>
</gene>
<reference evidence="8 9" key="1">
    <citation type="submission" date="2020-12" db="EMBL/GenBank/DDBJ databases">
        <title>Sulforoseuscoccus oceanibium gen. nov., sp. nov., a representative of the phylum Verrucomicrobia with special cytoplasmic membrane, and proposal of Sulforoseuscoccusaceae fam. nov.</title>
        <authorList>
            <person name="Xi F."/>
        </authorList>
    </citation>
    <scope>NUCLEOTIDE SEQUENCE [LARGE SCALE GENOMIC DNA]</scope>
    <source>
        <strain evidence="8 9">T37</strain>
    </source>
</reference>
<evidence type="ECO:0000256" key="5">
    <source>
        <dbReference type="ARBA" id="ARBA00023172"/>
    </source>
</evidence>
<keyword evidence="5 7" id="KW-0233">DNA recombination</keyword>
<evidence type="ECO:0000256" key="6">
    <source>
        <dbReference type="ARBA" id="ARBA00023204"/>
    </source>
</evidence>
<dbReference type="PANTHER" id="PTHR30446:SF0">
    <property type="entry name" value="RECOMBINATION PROTEIN RECR"/>
    <property type="match status" value="1"/>
</dbReference>
<dbReference type="Pfam" id="PF21175">
    <property type="entry name" value="RecR_C"/>
    <property type="match status" value="1"/>
</dbReference>
<evidence type="ECO:0000256" key="2">
    <source>
        <dbReference type="ARBA" id="ARBA00022763"/>
    </source>
</evidence>
<name>A0A6B3LB13_9BACT</name>
<keyword evidence="2 7" id="KW-0227">DNA damage</keyword>
<dbReference type="AlphaFoldDB" id="A0A6B3LB13"/>
<dbReference type="KEGG" id="soa:G3M56_008940"/>